<accession>A0A316JF48</accession>
<reference evidence="1 2" key="1">
    <citation type="submission" date="2018-05" db="EMBL/GenBank/DDBJ databases">
        <title>Comparative genomic sequence analysis between strain HN4 and CCM 8460T (Falsochrobactrum ovis) will provide more evidence to prove that HN4 is a new species of Falsochrobactrum.</title>
        <authorList>
            <person name="Lyu W."/>
            <person name="Sun L."/>
            <person name="Yao L."/>
        </authorList>
    </citation>
    <scope>NUCLEOTIDE SEQUENCE [LARGE SCALE GENOMIC DNA]</scope>
    <source>
        <strain evidence="1 2">HN4</strain>
    </source>
</reference>
<organism evidence="1 2">
    <name type="scientific">Falsochrobactrum shanghaiense</name>
    <dbReference type="NCBI Taxonomy" id="2201899"/>
    <lineage>
        <taxon>Bacteria</taxon>
        <taxon>Pseudomonadati</taxon>
        <taxon>Pseudomonadota</taxon>
        <taxon>Alphaproteobacteria</taxon>
        <taxon>Hyphomicrobiales</taxon>
        <taxon>Brucellaceae</taxon>
        <taxon>Falsochrobactrum</taxon>
    </lineage>
</organism>
<gene>
    <name evidence="1" type="ORF">DKP76_01530</name>
</gene>
<evidence type="ECO:0000313" key="1">
    <source>
        <dbReference type="EMBL" id="PWL19269.1"/>
    </source>
</evidence>
<dbReference type="AlphaFoldDB" id="A0A316JF48"/>
<evidence type="ECO:0000313" key="2">
    <source>
        <dbReference type="Proteomes" id="UP000245865"/>
    </source>
</evidence>
<name>A0A316JF48_9HYPH</name>
<dbReference type="Proteomes" id="UP000245865">
    <property type="component" value="Unassembled WGS sequence"/>
</dbReference>
<protein>
    <submittedName>
        <fullName evidence="1">Uncharacterized protein</fullName>
    </submittedName>
</protein>
<dbReference type="EMBL" id="QGDB01000001">
    <property type="protein sequence ID" value="PWL19269.1"/>
    <property type="molecule type" value="Genomic_DNA"/>
</dbReference>
<keyword evidence="2" id="KW-1185">Reference proteome</keyword>
<sequence>MAWHRIRVKDKAAFREDMQEDTTLTDLQKRMISVIVKHWSNARMAAECSNSFIAVGAGTTVKMVKKYKPSLIASGRVSVKKEHTFTESTLWDVNWFFRGSAYTRHMNGGKPISDCRKVAPKDAQGSPPYMHKGAPQDCIGGWPPDMHGGGPQVGAQFHPLRGCIGAPTGARPLGGAQGVAPLKEKKNNPRAQPGFARWKIVHAEYEGEDEDVFVAHLRSGANRKFVLRCHIESEEYCALDDAIGIDGDTEYIIGTQIAMSVNRTGPKEIRRADPLPWQTADIVSGETNPDGSAIMRVIIDGEESKMRLTSPQAAALIESCGGEKETIGARVRFRLMPDDSMEFYTA</sequence>
<comment type="caution">
    <text evidence="1">The sequence shown here is derived from an EMBL/GenBank/DDBJ whole genome shotgun (WGS) entry which is preliminary data.</text>
</comment>
<proteinExistence type="predicted"/>